<accession>A0A1U9NPY1</accession>
<dbReference type="CDD" id="cd00452">
    <property type="entry name" value="KDPG_aldolase"/>
    <property type="match status" value="1"/>
</dbReference>
<dbReference type="PANTHER" id="PTHR30246:SF1">
    <property type="entry name" value="2-DEHYDRO-3-DEOXY-6-PHOSPHOGALACTONATE ALDOLASE-RELATED"/>
    <property type="match status" value="1"/>
</dbReference>
<dbReference type="Pfam" id="PF01081">
    <property type="entry name" value="Aldolase"/>
    <property type="match status" value="1"/>
</dbReference>
<dbReference type="NCBIfam" id="NF005499">
    <property type="entry name" value="PRK07114.1"/>
    <property type="match status" value="1"/>
</dbReference>
<dbReference type="AlphaFoldDB" id="A0A1U9NPY1"/>
<dbReference type="EMBL" id="CP019791">
    <property type="protein sequence ID" value="AQT69992.1"/>
    <property type="molecule type" value="Genomic_DNA"/>
</dbReference>
<comment type="pathway">
    <text evidence="1">Carbohydrate acid metabolism.</text>
</comment>
<dbReference type="PANTHER" id="PTHR30246">
    <property type="entry name" value="2-KETO-3-DEOXY-6-PHOSPHOGLUCONATE ALDOLASE"/>
    <property type="match status" value="1"/>
</dbReference>
<protein>
    <submittedName>
        <fullName evidence="6">Putative KHG/KDPG aldolase</fullName>
    </submittedName>
</protein>
<evidence type="ECO:0000313" key="7">
    <source>
        <dbReference type="Proteomes" id="UP000189674"/>
    </source>
</evidence>
<dbReference type="KEGG" id="alus:STSP2_03193"/>
<evidence type="ECO:0000256" key="5">
    <source>
        <dbReference type="ARBA" id="ARBA00023277"/>
    </source>
</evidence>
<keyword evidence="5" id="KW-0119">Carbohydrate metabolism</keyword>
<gene>
    <name evidence="6" type="primary">eda</name>
    <name evidence="6" type="ORF">STSP2_03193</name>
</gene>
<dbReference type="Gene3D" id="3.20.20.70">
    <property type="entry name" value="Aldolase class I"/>
    <property type="match status" value="1"/>
</dbReference>
<evidence type="ECO:0000256" key="2">
    <source>
        <dbReference type="ARBA" id="ARBA00006906"/>
    </source>
</evidence>
<dbReference type="OrthoDB" id="9802667at2"/>
<dbReference type="SUPFAM" id="SSF51569">
    <property type="entry name" value="Aldolase"/>
    <property type="match status" value="1"/>
</dbReference>
<dbReference type="InterPro" id="IPR013785">
    <property type="entry name" value="Aldolase_TIM"/>
</dbReference>
<evidence type="ECO:0000256" key="1">
    <source>
        <dbReference type="ARBA" id="ARBA00004761"/>
    </source>
</evidence>
<reference evidence="7" key="1">
    <citation type="submission" date="2017-02" db="EMBL/GenBank/DDBJ databases">
        <title>Comparative genomics and description of representatives of a novel lineage of planctomycetes thriving in anoxic sediments.</title>
        <authorList>
            <person name="Spring S."/>
            <person name="Bunk B."/>
            <person name="Sproer C."/>
        </authorList>
    </citation>
    <scope>NUCLEOTIDE SEQUENCE [LARGE SCALE GENOMIC DNA]</scope>
    <source>
        <strain evidence="7">ST-NAGAB-D1</strain>
    </source>
</reference>
<proteinExistence type="inferred from homology"/>
<evidence type="ECO:0000256" key="3">
    <source>
        <dbReference type="ARBA" id="ARBA00011233"/>
    </source>
</evidence>
<name>A0A1U9NPY1_9BACT</name>
<evidence type="ECO:0000256" key="4">
    <source>
        <dbReference type="ARBA" id="ARBA00023239"/>
    </source>
</evidence>
<sequence>MARYSRMQTLTLIKQIGLLPLFYHPDSDTAKKIASACLAGGARVIEFTNRGDRAIEPFTELVKHRDTDSPDLVLGVGSVLDAPTAAAYIAAGADFIVAPIFCPETARLCNARKIPYLPGCGSLNEIHTAHQAGVEICKLFPANTVGGPAFVKAARAPMPFTDILPTGGVSPDPENLREWFTAGAAAVGMGSKLVSKQLIAAGDYASLTDTVRKTLETINTIRIELKE</sequence>
<evidence type="ECO:0000313" key="6">
    <source>
        <dbReference type="EMBL" id="AQT69992.1"/>
    </source>
</evidence>
<dbReference type="Proteomes" id="UP000189674">
    <property type="component" value="Chromosome"/>
</dbReference>
<comment type="subunit">
    <text evidence="3">Homotrimer.</text>
</comment>
<dbReference type="GO" id="GO:0016829">
    <property type="term" value="F:lyase activity"/>
    <property type="evidence" value="ECO:0007669"/>
    <property type="project" value="UniProtKB-KW"/>
</dbReference>
<organism evidence="6 7">
    <name type="scientific">Anaerohalosphaera lusitana</name>
    <dbReference type="NCBI Taxonomy" id="1936003"/>
    <lineage>
        <taxon>Bacteria</taxon>
        <taxon>Pseudomonadati</taxon>
        <taxon>Planctomycetota</taxon>
        <taxon>Phycisphaerae</taxon>
        <taxon>Sedimentisphaerales</taxon>
        <taxon>Anaerohalosphaeraceae</taxon>
        <taxon>Anaerohalosphaera</taxon>
    </lineage>
</organism>
<keyword evidence="4" id="KW-0456">Lyase</keyword>
<dbReference type="InterPro" id="IPR000887">
    <property type="entry name" value="Aldlse_KDPG_KHG"/>
</dbReference>
<dbReference type="RefSeq" id="WP_146663625.1">
    <property type="nucleotide sequence ID" value="NZ_CP019791.1"/>
</dbReference>
<dbReference type="STRING" id="1936003.STSP2_03193"/>
<keyword evidence="7" id="KW-1185">Reference proteome</keyword>
<comment type="similarity">
    <text evidence="2">Belongs to the KHG/KDPG aldolase family.</text>
</comment>